<dbReference type="Gramene" id="CDP15492">
    <property type="protein sequence ID" value="CDP15492"/>
    <property type="gene ID" value="GSCOC_T00015337001"/>
</dbReference>
<keyword evidence="4" id="KW-1185">Reference proteome</keyword>
<keyword evidence="2" id="KW-0067">ATP-binding</keyword>
<dbReference type="PhylomeDB" id="A0A068V4J0"/>
<dbReference type="Pfam" id="PF00012">
    <property type="entry name" value="HSP70"/>
    <property type="match status" value="1"/>
</dbReference>
<protein>
    <submittedName>
        <fullName evidence="3">Uncharacterized protein</fullName>
    </submittedName>
</protein>
<evidence type="ECO:0000256" key="1">
    <source>
        <dbReference type="ARBA" id="ARBA00022741"/>
    </source>
</evidence>
<evidence type="ECO:0000313" key="3">
    <source>
        <dbReference type="EMBL" id="CDP15492.1"/>
    </source>
</evidence>
<evidence type="ECO:0000256" key="2">
    <source>
        <dbReference type="ARBA" id="ARBA00022840"/>
    </source>
</evidence>
<keyword evidence="1" id="KW-0547">Nucleotide-binding</keyword>
<dbReference type="GO" id="GO:0140662">
    <property type="term" value="F:ATP-dependent protein folding chaperone"/>
    <property type="evidence" value="ECO:0007669"/>
    <property type="project" value="InterPro"/>
</dbReference>
<dbReference type="SUPFAM" id="SSF100920">
    <property type="entry name" value="Heat shock protein 70kD (HSP70), peptide-binding domain"/>
    <property type="match status" value="1"/>
</dbReference>
<reference evidence="4" key="1">
    <citation type="journal article" date="2014" name="Science">
        <title>The coffee genome provides insight into the convergent evolution of caffeine biosynthesis.</title>
        <authorList>
            <person name="Denoeud F."/>
            <person name="Carretero-Paulet L."/>
            <person name="Dereeper A."/>
            <person name="Droc G."/>
            <person name="Guyot R."/>
            <person name="Pietrella M."/>
            <person name="Zheng C."/>
            <person name="Alberti A."/>
            <person name="Anthony F."/>
            <person name="Aprea G."/>
            <person name="Aury J.M."/>
            <person name="Bento P."/>
            <person name="Bernard M."/>
            <person name="Bocs S."/>
            <person name="Campa C."/>
            <person name="Cenci A."/>
            <person name="Combes M.C."/>
            <person name="Crouzillat D."/>
            <person name="Da Silva C."/>
            <person name="Daddiego L."/>
            <person name="De Bellis F."/>
            <person name="Dussert S."/>
            <person name="Garsmeur O."/>
            <person name="Gayraud T."/>
            <person name="Guignon V."/>
            <person name="Jahn K."/>
            <person name="Jamilloux V."/>
            <person name="Joet T."/>
            <person name="Labadie K."/>
            <person name="Lan T."/>
            <person name="Leclercq J."/>
            <person name="Lepelley M."/>
            <person name="Leroy T."/>
            <person name="Li L.T."/>
            <person name="Librado P."/>
            <person name="Lopez L."/>
            <person name="Munoz A."/>
            <person name="Noel B."/>
            <person name="Pallavicini A."/>
            <person name="Perrotta G."/>
            <person name="Poncet V."/>
            <person name="Pot D."/>
            <person name="Priyono X."/>
            <person name="Rigoreau M."/>
            <person name="Rouard M."/>
            <person name="Rozas J."/>
            <person name="Tranchant-Dubreuil C."/>
            <person name="VanBuren R."/>
            <person name="Zhang Q."/>
            <person name="Andrade A.C."/>
            <person name="Argout X."/>
            <person name="Bertrand B."/>
            <person name="de Kochko A."/>
            <person name="Graziosi G."/>
            <person name="Henry R.J."/>
            <person name="Jayarama X."/>
            <person name="Ming R."/>
            <person name="Nagai C."/>
            <person name="Rounsley S."/>
            <person name="Sankoff D."/>
            <person name="Giuliano G."/>
            <person name="Albert V.A."/>
            <person name="Wincker P."/>
            <person name="Lashermes P."/>
        </authorList>
    </citation>
    <scope>NUCLEOTIDE SEQUENCE [LARGE SCALE GENOMIC DNA]</scope>
    <source>
        <strain evidence="4">cv. DH200-94</strain>
    </source>
</reference>
<name>A0A068V4J0_COFCA</name>
<dbReference type="InterPro" id="IPR013126">
    <property type="entry name" value="Hsp_70_fam"/>
</dbReference>
<accession>A0A068V4J0</accession>
<dbReference type="Gene3D" id="2.60.34.10">
    <property type="entry name" value="Substrate Binding Domain Of DNAk, Chain A, domain 1"/>
    <property type="match status" value="1"/>
</dbReference>
<dbReference type="EMBL" id="HG739184">
    <property type="protein sequence ID" value="CDP15492.1"/>
    <property type="molecule type" value="Genomic_DNA"/>
</dbReference>
<dbReference type="InParanoid" id="A0A068V4J0"/>
<sequence>MVLGTSAAAEGFDKQNVETAISIELGTTNSCVAVRSDSCVSLSPSGLGIETEGGVMADVIPRGSLVPKKKSQIFTTYCDHQTTMSIKATVIIIFSGNERLTKYCRKLGMLQFSGIPPAPRGVAKN</sequence>
<dbReference type="PANTHER" id="PTHR19375">
    <property type="entry name" value="HEAT SHOCK PROTEIN 70KDA"/>
    <property type="match status" value="1"/>
</dbReference>
<organism evidence="3 4">
    <name type="scientific">Coffea canephora</name>
    <name type="common">Robusta coffee</name>
    <dbReference type="NCBI Taxonomy" id="49390"/>
    <lineage>
        <taxon>Eukaryota</taxon>
        <taxon>Viridiplantae</taxon>
        <taxon>Streptophyta</taxon>
        <taxon>Embryophyta</taxon>
        <taxon>Tracheophyta</taxon>
        <taxon>Spermatophyta</taxon>
        <taxon>Magnoliopsida</taxon>
        <taxon>eudicotyledons</taxon>
        <taxon>Gunneridae</taxon>
        <taxon>Pentapetalae</taxon>
        <taxon>asterids</taxon>
        <taxon>lamiids</taxon>
        <taxon>Gentianales</taxon>
        <taxon>Rubiaceae</taxon>
        <taxon>Ixoroideae</taxon>
        <taxon>Gardenieae complex</taxon>
        <taxon>Bertiereae - Coffeeae clade</taxon>
        <taxon>Coffeeae</taxon>
        <taxon>Coffea</taxon>
    </lineage>
</organism>
<dbReference type="GO" id="GO:0005524">
    <property type="term" value="F:ATP binding"/>
    <property type="evidence" value="ECO:0007669"/>
    <property type="project" value="UniProtKB-KW"/>
</dbReference>
<dbReference type="InterPro" id="IPR029047">
    <property type="entry name" value="HSP70_peptide-bd_sf"/>
</dbReference>
<dbReference type="AlphaFoldDB" id="A0A068V4J0"/>
<dbReference type="STRING" id="49390.A0A068V4J0"/>
<evidence type="ECO:0000313" key="4">
    <source>
        <dbReference type="Proteomes" id="UP000295252"/>
    </source>
</evidence>
<gene>
    <name evidence="3" type="ORF">GSCOC_T00015337001</name>
</gene>
<proteinExistence type="predicted"/>
<dbReference type="Proteomes" id="UP000295252">
    <property type="component" value="Chromosome IV"/>
</dbReference>